<evidence type="ECO:0000313" key="3">
    <source>
        <dbReference type="Proteomes" id="UP001596002"/>
    </source>
</evidence>
<keyword evidence="3" id="KW-1185">Reference proteome</keyword>
<dbReference type="EMBL" id="JBHSHC010000154">
    <property type="protein sequence ID" value="MFC4769998.1"/>
    <property type="molecule type" value="Genomic_DNA"/>
</dbReference>
<protein>
    <recommendedName>
        <fullName evidence="4">Permease</fullName>
    </recommendedName>
</protein>
<feature type="transmembrane region" description="Helical" evidence="1">
    <location>
        <begin position="68"/>
        <end position="87"/>
    </location>
</feature>
<feature type="transmembrane region" description="Helical" evidence="1">
    <location>
        <begin position="12"/>
        <end position="34"/>
    </location>
</feature>
<dbReference type="RefSeq" id="WP_380029168.1">
    <property type="nucleotide sequence ID" value="NZ_JBHSHC010000154.1"/>
</dbReference>
<dbReference type="Proteomes" id="UP001596002">
    <property type="component" value="Unassembled WGS sequence"/>
</dbReference>
<accession>A0ABV9Q7S7</accession>
<feature type="transmembrane region" description="Helical" evidence="1">
    <location>
        <begin position="93"/>
        <end position="116"/>
    </location>
</feature>
<name>A0ABV9Q7S7_9BACL</name>
<gene>
    <name evidence="2" type="ORF">ACFO8Q_22205</name>
</gene>
<feature type="transmembrane region" description="Helical" evidence="1">
    <location>
        <begin position="40"/>
        <end position="61"/>
    </location>
</feature>
<proteinExistence type="predicted"/>
<comment type="caution">
    <text evidence="2">The sequence shown here is derived from an EMBL/GenBank/DDBJ whole genome shotgun (WGS) entry which is preliminary data.</text>
</comment>
<evidence type="ECO:0008006" key="4">
    <source>
        <dbReference type="Google" id="ProtNLM"/>
    </source>
</evidence>
<evidence type="ECO:0000313" key="2">
    <source>
        <dbReference type="EMBL" id="MFC4769998.1"/>
    </source>
</evidence>
<keyword evidence="1" id="KW-0472">Membrane</keyword>
<keyword evidence="1" id="KW-0812">Transmembrane</keyword>
<evidence type="ECO:0000256" key="1">
    <source>
        <dbReference type="SAM" id="Phobius"/>
    </source>
</evidence>
<reference evidence="3" key="1">
    <citation type="journal article" date="2019" name="Int. J. Syst. Evol. Microbiol.">
        <title>The Global Catalogue of Microorganisms (GCM) 10K type strain sequencing project: providing services to taxonomists for standard genome sequencing and annotation.</title>
        <authorList>
            <consortium name="The Broad Institute Genomics Platform"/>
            <consortium name="The Broad Institute Genome Sequencing Center for Infectious Disease"/>
            <person name="Wu L."/>
            <person name="Ma J."/>
        </authorList>
    </citation>
    <scope>NUCLEOTIDE SEQUENCE [LARGE SCALE GENOMIC DNA]</scope>
    <source>
        <strain evidence="3">WYCCWR 12678</strain>
    </source>
</reference>
<organism evidence="2 3">
    <name type="scientific">Effusibacillus consociatus</name>
    <dbReference type="NCBI Taxonomy" id="1117041"/>
    <lineage>
        <taxon>Bacteria</taxon>
        <taxon>Bacillati</taxon>
        <taxon>Bacillota</taxon>
        <taxon>Bacilli</taxon>
        <taxon>Bacillales</taxon>
        <taxon>Alicyclobacillaceae</taxon>
        <taxon>Effusibacillus</taxon>
    </lineage>
</organism>
<sequence length="145" mass="16745">MGFSIKKWVQEVCMVMLLCSFVILANVLIGWMVILTHYSFYMAVFFFLFIPVWLFAFGLVFHSKWKWYFMLPGSFLAGLFLCFTFFIRGEDLSFRILNALLLASIGSLSVLGGWAIRELIHSIRKVFANKKGKQRSEEHPTSLGL</sequence>
<keyword evidence="1" id="KW-1133">Transmembrane helix</keyword>